<feature type="binding site" evidence="10">
    <location>
        <position position="134"/>
    </location>
    <ligand>
        <name>substrate</name>
    </ligand>
</feature>
<evidence type="ECO:0000256" key="4">
    <source>
        <dbReference type="ARBA" id="ARBA00022842"/>
    </source>
</evidence>
<dbReference type="GO" id="GO:0042823">
    <property type="term" value="P:pyridoxal phosphate biosynthetic process"/>
    <property type="evidence" value="ECO:0007669"/>
    <property type="project" value="UniProtKB-UniRule"/>
</dbReference>
<evidence type="ECO:0000256" key="1">
    <source>
        <dbReference type="ARBA" id="ARBA00022490"/>
    </source>
</evidence>
<feature type="binding site" evidence="10">
    <location>
        <position position="272"/>
    </location>
    <ligand>
        <name>substrate</name>
    </ligand>
</feature>
<feature type="binding site" evidence="10">
    <location>
        <position position="264"/>
    </location>
    <ligand>
        <name>a divalent metal cation</name>
        <dbReference type="ChEBI" id="CHEBI:60240"/>
        <note>ligand shared between dimeric partners</note>
    </ligand>
</feature>
<evidence type="ECO:0000256" key="9">
    <source>
        <dbReference type="ARBA" id="ARBA00023285"/>
    </source>
</evidence>
<dbReference type="GO" id="GO:0005737">
    <property type="term" value="C:cytoplasm"/>
    <property type="evidence" value="ECO:0007669"/>
    <property type="project" value="UniProtKB-SubCell"/>
</dbReference>
<dbReference type="HAMAP" id="MF_00536">
    <property type="entry name" value="PdxA"/>
    <property type="match status" value="1"/>
</dbReference>
<comment type="catalytic activity">
    <reaction evidence="10">
        <text>4-(phosphooxy)-L-threonine + NAD(+) = 3-amino-2-oxopropyl phosphate + CO2 + NADH</text>
        <dbReference type="Rhea" id="RHEA:32275"/>
        <dbReference type="ChEBI" id="CHEBI:16526"/>
        <dbReference type="ChEBI" id="CHEBI:57279"/>
        <dbReference type="ChEBI" id="CHEBI:57540"/>
        <dbReference type="ChEBI" id="CHEBI:57945"/>
        <dbReference type="ChEBI" id="CHEBI:58452"/>
        <dbReference type="EC" id="1.1.1.262"/>
    </reaction>
</comment>
<dbReference type="InterPro" id="IPR005255">
    <property type="entry name" value="PdxA_fam"/>
</dbReference>
<organism evidence="11 12">
    <name type="scientific">Succinatimonas hippei (strain DSM 22608 / JCM 16073 / KCTC 15190 / YIT 12066)</name>
    <dbReference type="NCBI Taxonomy" id="762983"/>
    <lineage>
        <taxon>Bacteria</taxon>
        <taxon>Pseudomonadati</taxon>
        <taxon>Pseudomonadota</taxon>
        <taxon>Gammaproteobacteria</taxon>
        <taxon>Aeromonadales</taxon>
        <taxon>Succinivibrionaceae</taxon>
        <taxon>Succinatimonas</taxon>
    </lineage>
</organism>
<comment type="subcellular location">
    <subcellularLocation>
        <location evidence="10">Cytoplasm</location>
    </subcellularLocation>
</comment>
<dbReference type="PANTHER" id="PTHR30004:SF5">
    <property type="entry name" value="4-HYDROXYTHREONINE-4-PHOSPHATE DEHYDROGENASE"/>
    <property type="match status" value="1"/>
</dbReference>
<evidence type="ECO:0000313" key="12">
    <source>
        <dbReference type="Proteomes" id="UP000018458"/>
    </source>
</evidence>
<dbReference type="AlphaFoldDB" id="E8LIZ6"/>
<keyword evidence="3 10" id="KW-0862">Zinc</keyword>
<evidence type="ECO:0000256" key="8">
    <source>
        <dbReference type="ARBA" id="ARBA00023096"/>
    </source>
</evidence>
<comment type="similarity">
    <text evidence="10">Belongs to the PdxA family.</text>
</comment>
<accession>E8LIZ6</accession>
<dbReference type="GO" id="GO:0050570">
    <property type="term" value="F:4-hydroxythreonine-4-phosphate dehydrogenase activity"/>
    <property type="evidence" value="ECO:0007669"/>
    <property type="project" value="UniProtKB-UniRule"/>
</dbReference>
<comment type="cofactor">
    <cofactor evidence="10">
        <name>Zn(2+)</name>
        <dbReference type="ChEBI" id="CHEBI:29105"/>
    </cofactor>
    <cofactor evidence="10">
        <name>Mg(2+)</name>
        <dbReference type="ChEBI" id="CHEBI:18420"/>
    </cofactor>
    <cofactor evidence="10">
        <name>Co(2+)</name>
        <dbReference type="ChEBI" id="CHEBI:48828"/>
    </cofactor>
    <text evidence="10">Binds 1 divalent metal cation per subunit. Can use ions such as Zn(2+), Mg(2+) or Co(2+).</text>
</comment>
<proteinExistence type="inferred from homology"/>
<dbReference type="InterPro" id="IPR037510">
    <property type="entry name" value="PdxA"/>
</dbReference>
<feature type="binding site" evidence="10">
    <location>
        <position position="209"/>
    </location>
    <ligand>
        <name>a divalent metal cation</name>
        <dbReference type="ChEBI" id="CHEBI:60240"/>
        <note>ligand shared between dimeric partners</note>
    </ligand>
</feature>
<dbReference type="GO" id="GO:0008270">
    <property type="term" value="F:zinc ion binding"/>
    <property type="evidence" value="ECO:0007669"/>
    <property type="project" value="UniProtKB-UniRule"/>
</dbReference>
<evidence type="ECO:0000313" key="11">
    <source>
        <dbReference type="EMBL" id="EFY07527.1"/>
    </source>
</evidence>
<dbReference type="GO" id="GO:0051287">
    <property type="term" value="F:NAD binding"/>
    <property type="evidence" value="ECO:0007669"/>
    <property type="project" value="InterPro"/>
</dbReference>
<dbReference type="GO" id="GO:0050897">
    <property type="term" value="F:cobalt ion binding"/>
    <property type="evidence" value="ECO:0007669"/>
    <property type="project" value="UniProtKB-UniRule"/>
</dbReference>
<dbReference type="PANTHER" id="PTHR30004">
    <property type="entry name" value="4-HYDROXYTHREONINE-4-PHOSPHATE DEHYDROGENASE"/>
    <property type="match status" value="1"/>
</dbReference>
<feature type="binding site" evidence="10">
    <location>
        <position position="281"/>
    </location>
    <ligand>
        <name>substrate</name>
    </ligand>
</feature>
<reference evidence="11 12" key="1">
    <citation type="submission" date="2011-01" db="EMBL/GenBank/DDBJ databases">
        <authorList>
            <person name="Weinstock G."/>
            <person name="Sodergren E."/>
            <person name="Clifton S."/>
            <person name="Fulton L."/>
            <person name="Fulton B."/>
            <person name="Courtney L."/>
            <person name="Fronick C."/>
            <person name="Harrison M."/>
            <person name="Strong C."/>
            <person name="Farmer C."/>
            <person name="Delahaunty K."/>
            <person name="Markovic C."/>
            <person name="Hall O."/>
            <person name="Minx P."/>
            <person name="Tomlinson C."/>
            <person name="Mitreva M."/>
            <person name="Hou S."/>
            <person name="Chen J."/>
            <person name="Wollam A."/>
            <person name="Pepin K.H."/>
            <person name="Johnson M."/>
            <person name="Bhonagiri V."/>
            <person name="Zhang X."/>
            <person name="Suruliraj S."/>
            <person name="Warren W."/>
            <person name="Chinwalla A."/>
            <person name="Mardis E.R."/>
            <person name="Wilson R.K."/>
        </authorList>
    </citation>
    <scope>NUCLEOTIDE SEQUENCE [LARGE SCALE GENOMIC DNA]</scope>
    <source>
        <strain evidence="12">DSM 22608 / JCM 16073 / KCTC 15190 / YIT 12066</strain>
    </source>
</reference>
<keyword evidence="7 10" id="KW-0520">NAD</keyword>
<dbReference type="GO" id="GO:0008615">
    <property type="term" value="P:pyridoxine biosynthetic process"/>
    <property type="evidence" value="ECO:0007669"/>
    <property type="project" value="UniProtKB-UniRule"/>
</dbReference>
<keyword evidence="9 10" id="KW-0170">Cobalt</keyword>
<evidence type="ECO:0000256" key="5">
    <source>
        <dbReference type="ARBA" id="ARBA00022857"/>
    </source>
</evidence>
<comment type="function">
    <text evidence="10">Catalyzes the NAD(P)-dependent oxidation of 4-(phosphooxy)-L-threonine (HTP) into 2-amino-3-oxo-4-(phosphooxy)butyric acid which spontaneously decarboxylates to form 3-amino-2-oxopropyl phosphate (AHAP).</text>
</comment>
<evidence type="ECO:0000256" key="6">
    <source>
        <dbReference type="ARBA" id="ARBA00023002"/>
    </source>
</evidence>
<comment type="subunit">
    <text evidence="10">Homodimer.</text>
</comment>
<protein>
    <recommendedName>
        <fullName evidence="10">4-hydroxythreonine-4-phosphate dehydrogenase</fullName>
        <ecNumber evidence="10">1.1.1.262</ecNumber>
    </recommendedName>
    <alternativeName>
        <fullName evidence="10">4-(phosphohydroxy)-L-threonine dehydrogenase</fullName>
    </alternativeName>
</protein>
<dbReference type="EC" id="1.1.1.262" evidence="10"/>
<keyword evidence="1 10" id="KW-0963">Cytoplasm</keyword>
<keyword evidence="12" id="KW-1185">Reference proteome</keyword>
<comment type="caution">
    <text evidence="11">The sequence shown here is derived from an EMBL/GenBank/DDBJ whole genome shotgun (WGS) entry which is preliminary data.</text>
</comment>
<dbReference type="OrthoDB" id="9801783at2"/>
<dbReference type="Proteomes" id="UP000018458">
    <property type="component" value="Unassembled WGS sequence"/>
</dbReference>
<keyword evidence="4 10" id="KW-0460">Magnesium</keyword>
<gene>
    <name evidence="10 11" type="primary">pdxA</name>
    <name evidence="11" type="ORF">HMPREF9444_00669</name>
</gene>
<dbReference type="STRING" id="762983.HMPREF9444_00669"/>
<feature type="binding site" evidence="10">
    <location>
        <position position="135"/>
    </location>
    <ligand>
        <name>substrate</name>
    </ligand>
</feature>
<name>E8LIZ6_SUCHY</name>
<keyword evidence="8 10" id="KW-0664">Pyridoxine biosynthesis</keyword>
<dbReference type="Gene3D" id="3.40.718.10">
    <property type="entry name" value="Isopropylmalate Dehydrogenase"/>
    <property type="match status" value="1"/>
</dbReference>
<dbReference type="eggNOG" id="COG1995">
    <property type="taxonomic scope" value="Bacteria"/>
</dbReference>
<sequence>MANRIVITPGEPAGVGPELMYHLAQKDFDDQIVIIGSKSLLKERFDALNLKVAFKDFDKDTKPSPSPKGELTVLNVDLAVPSVPGKLDPKNASYVLKCLDIANDLCITDNAQALVTGPVSKAVLDSGSLHFTGHTEYLQQKSQVKKVVMLLGSRELRVALATTHLPLNEVSKAITKESLTEVISILHHDLKEKFGFEDPLIYVAGLNPHAGENGHLGTEEITTIIPVLNELRKQGMKLEGPYPADTLFQPKYLKNAAAFLTMYHDQGLPVLKYAAFDHGYNTTLGLPYIRTSVDHGTALDLAGTGKADPGSLYAAVDLASFMARARRK</sequence>
<evidence type="ECO:0000256" key="2">
    <source>
        <dbReference type="ARBA" id="ARBA00022723"/>
    </source>
</evidence>
<evidence type="ECO:0000256" key="7">
    <source>
        <dbReference type="ARBA" id="ARBA00023027"/>
    </source>
</evidence>
<dbReference type="Pfam" id="PF04166">
    <property type="entry name" value="PdxA"/>
    <property type="match status" value="1"/>
</dbReference>
<dbReference type="HOGENOM" id="CLU_040168_1_0_6"/>
<feature type="binding site" evidence="10">
    <location>
        <position position="290"/>
    </location>
    <ligand>
        <name>substrate</name>
    </ligand>
</feature>
<comment type="pathway">
    <text evidence="10">Cofactor biosynthesis; pyridoxine 5'-phosphate biosynthesis; pyridoxine 5'-phosphate from D-erythrose 4-phosphate: step 4/5.</text>
</comment>
<keyword evidence="6 10" id="KW-0560">Oxidoreductase</keyword>
<dbReference type="EMBL" id="AEVO01000031">
    <property type="protein sequence ID" value="EFY07527.1"/>
    <property type="molecule type" value="Genomic_DNA"/>
</dbReference>
<evidence type="ECO:0000256" key="3">
    <source>
        <dbReference type="ARBA" id="ARBA00022833"/>
    </source>
</evidence>
<keyword evidence="5 10" id="KW-0521">NADP</keyword>
<feature type="binding site" evidence="10">
    <location>
        <position position="164"/>
    </location>
    <ligand>
        <name>a divalent metal cation</name>
        <dbReference type="ChEBI" id="CHEBI:60240"/>
        <note>ligand shared between dimeric partners</note>
    </ligand>
</feature>
<keyword evidence="2 10" id="KW-0479">Metal-binding</keyword>
<dbReference type="NCBIfam" id="TIGR00557">
    <property type="entry name" value="pdxA"/>
    <property type="match status" value="1"/>
</dbReference>
<dbReference type="UniPathway" id="UPA00244">
    <property type="reaction ID" value="UER00312"/>
</dbReference>
<dbReference type="GO" id="GO:0000287">
    <property type="term" value="F:magnesium ion binding"/>
    <property type="evidence" value="ECO:0007669"/>
    <property type="project" value="UniProtKB-UniRule"/>
</dbReference>
<evidence type="ECO:0000256" key="10">
    <source>
        <dbReference type="HAMAP-Rule" id="MF_00536"/>
    </source>
</evidence>
<comment type="miscellaneous">
    <text evidence="10">The active site is located at the dimer interface.</text>
</comment>
<dbReference type="SUPFAM" id="SSF53659">
    <property type="entry name" value="Isocitrate/Isopropylmalate dehydrogenase-like"/>
    <property type="match status" value="1"/>
</dbReference>